<name>A0A2D4NHR2_9SAUR</name>
<reference evidence="1" key="2">
    <citation type="submission" date="2017-11" db="EMBL/GenBank/DDBJ databases">
        <title>Coralsnake Venomics: Analyses of Venom Gland Transcriptomes and Proteomes of Six Brazilian Taxa.</title>
        <authorList>
            <person name="Aird S.D."/>
            <person name="Jorge da Silva N."/>
            <person name="Qiu L."/>
            <person name="Villar-Briones A."/>
            <person name="Aparecida-Saddi V."/>
            <person name="Campos-Telles M.P."/>
            <person name="Grau M."/>
            <person name="Mikheyev A.S."/>
        </authorList>
    </citation>
    <scope>NUCLEOTIDE SEQUENCE</scope>
    <source>
        <tissue evidence="1">Venom_gland</tissue>
    </source>
</reference>
<accession>A0A2D4NHR2</accession>
<dbReference type="AlphaFoldDB" id="A0A2D4NHR2"/>
<organism evidence="1">
    <name type="scientific">Micrurus spixii</name>
    <name type="common">Amazon coral snake</name>
    <dbReference type="NCBI Taxonomy" id="129469"/>
    <lineage>
        <taxon>Eukaryota</taxon>
        <taxon>Metazoa</taxon>
        <taxon>Chordata</taxon>
        <taxon>Craniata</taxon>
        <taxon>Vertebrata</taxon>
        <taxon>Euteleostomi</taxon>
        <taxon>Lepidosauria</taxon>
        <taxon>Squamata</taxon>
        <taxon>Bifurcata</taxon>
        <taxon>Unidentata</taxon>
        <taxon>Episquamata</taxon>
        <taxon>Toxicofera</taxon>
        <taxon>Serpentes</taxon>
        <taxon>Colubroidea</taxon>
        <taxon>Elapidae</taxon>
        <taxon>Elapinae</taxon>
        <taxon>Micrurus</taxon>
    </lineage>
</organism>
<evidence type="ECO:0000313" key="1">
    <source>
        <dbReference type="EMBL" id="LAB45244.1"/>
    </source>
</evidence>
<reference evidence="1" key="1">
    <citation type="submission" date="2017-07" db="EMBL/GenBank/DDBJ databases">
        <authorList>
            <person name="Mikheyev A."/>
            <person name="Grau M."/>
        </authorList>
    </citation>
    <scope>NUCLEOTIDE SEQUENCE</scope>
    <source>
        <tissue evidence="1">Venom_gland</tissue>
    </source>
</reference>
<sequence>MLLTRTPIQVQKSKMKLIEIIQYKCLFFFQGSKINTSGFGGEGGRIAAAELLNQAVNSIYLHGVLVLSIHSAIVLISINQFYCFFSLLSPCILNNLNASSKMLLAKYFFLGVREIDVLMY</sequence>
<dbReference type="EMBL" id="IACM01172639">
    <property type="protein sequence ID" value="LAB45244.1"/>
    <property type="molecule type" value="Transcribed_RNA"/>
</dbReference>
<proteinExistence type="predicted"/>
<protein>
    <submittedName>
        <fullName evidence="1">Uncharacterized protein</fullName>
    </submittedName>
</protein>